<name>A0A7J2U2A7_9CREN</name>
<proteinExistence type="predicted"/>
<dbReference type="EMBL" id="DSEU01000039">
    <property type="protein sequence ID" value="HEM66968.1"/>
    <property type="molecule type" value="Genomic_DNA"/>
</dbReference>
<sequence>MPSLLSEVIQMLLIVFMFEIRVSCRNCYSDVRIKLLHHIYKLSDLLLLTLKSRAFSCKSF</sequence>
<accession>A0A7J2U2A7</accession>
<evidence type="ECO:0000313" key="1">
    <source>
        <dbReference type="EMBL" id="HEM66968.1"/>
    </source>
</evidence>
<protein>
    <submittedName>
        <fullName evidence="1">Uncharacterized protein</fullName>
    </submittedName>
</protein>
<organism evidence="1">
    <name type="scientific">Ignisphaera aggregans</name>
    <dbReference type="NCBI Taxonomy" id="334771"/>
    <lineage>
        <taxon>Archaea</taxon>
        <taxon>Thermoproteota</taxon>
        <taxon>Thermoprotei</taxon>
        <taxon>Desulfurococcales</taxon>
        <taxon>Desulfurococcaceae</taxon>
        <taxon>Ignisphaera</taxon>
    </lineage>
</organism>
<gene>
    <name evidence="1" type="ORF">ENO26_05310</name>
</gene>
<comment type="caution">
    <text evidence="1">The sequence shown here is derived from an EMBL/GenBank/DDBJ whole genome shotgun (WGS) entry which is preliminary data.</text>
</comment>
<reference evidence="1" key="1">
    <citation type="journal article" date="2020" name="mSystems">
        <title>Genome- and Community-Level Interaction Insights into Carbon Utilization and Element Cycling Functions of Hydrothermarchaeota in Hydrothermal Sediment.</title>
        <authorList>
            <person name="Zhou Z."/>
            <person name="Liu Y."/>
            <person name="Xu W."/>
            <person name="Pan J."/>
            <person name="Luo Z.H."/>
            <person name="Li M."/>
        </authorList>
    </citation>
    <scope>NUCLEOTIDE SEQUENCE [LARGE SCALE GENOMIC DNA]</scope>
    <source>
        <strain evidence="1">SpSt-125</strain>
    </source>
</reference>
<dbReference type="AlphaFoldDB" id="A0A7J2U2A7"/>